<feature type="transmembrane region" description="Helical" evidence="16">
    <location>
        <begin position="408"/>
        <end position="429"/>
    </location>
</feature>
<keyword evidence="8 12" id="KW-0560">Oxidoreductase</keyword>
<keyword evidence="16" id="KW-1133">Transmembrane helix</keyword>
<dbReference type="OrthoDB" id="9804542at2"/>
<evidence type="ECO:0000256" key="11">
    <source>
        <dbReference type="ARBA" id="ARBA00048640"/>
    </source>
</evidence>
<keyword evidence="7 12" id="KW-0521">NADP</keyword>
<dbReference type="SUPFAM" id="SSF51735">
    <property type="entry name" value="NAD(P)-binding Rossmann-fold domains"/>
    <property type="match status" value="1"/>
</dbReference>
<feature type="binding site" description="in other chain" evidence="14">
    <location>
        <begin position="185"/>
        <end position="186"/>
    </location>
    <ligand>
        <name>substrate</name>
        <note>ligand shared between dimeric partners</note>
    </ligand>
</feature>
<dbReference type="FunFam" id="3.40.50.720:FF:000007">
    <property type="entry name" value="6-phosphogluconate dehydrogenase, decarboxylating"/>
    <property type="match status" value="1"/>
</dbReference>
<feature type="binding site" description="in other chain" evidence="14">
    <location>
        <begin position="128"/>
        <end position="130"/>
    </location>
    <ligand>
        <name>substrate</name>
        <note>ligand shared between dimeric partners</note>
    </ligand>
</feature>
<dbReference type="Pfam" id="PF00393">
    <property type="entry name" value="6PGD"/>
    <property type="match status" value="1"/>
</dbReference>
<evidence type="ECO:0000256" key="10">
    <source>
        <dbReference type="ARBA" id="ARBA00023126"/>
    </source>
</evidence>
<evidence type="ECO:0000256" key="15">
    <source>
        <dbReference type="RuleBase" id="RU000485"/>
    </source>
</evidence>
<organism evidence="18 19">
    <name type="scientific">Buchnera aphidicola</name>
    <name type="common">Cinara strobi</name>
    <dbReference type="NCBI Taxonomy" id="1921549"/>
    <lineage>
        <taxon>Bacteria</taxon>
        <taxon>Pseudomonadati</taxon>
        <taxon>Pseudomonadota</taxon>
        <taxon>Gammaproteobacteria</taxon>
        <taxon>Enterobacterales</taxon>
        <taxon>Erwiniaceae</taxon>
        <taxon>Buchnera</taxon>
    </lineage>
</organism>
<comment type="subunit">
    <text evidence="4 12">Homodimer.</text>
</comment>
<feature type="active site" description="Proton acceptor" evidence="13">
    <location>
        <position position="182"/>
    </location>
</feature>
<evidence type="ECO:0000256" key="9">
    <source>
        <dbReference type="ARBA" id="ARBA00023064"/>
    </source>
</evidence>
<accession>A0A3B1E9C7</accession>
<dbReference type="InterPro" id="IPR006115">
    <property type="entry name" value="6PGDH_NADP-bd"/>
</dbReference>
<gene>
    <name evidence="18" type="primary">gnd</name>
    <name evidence="18" type="ORF">BUCINSTRO3249_0077</name>
</gene>
<proteinExistence type="inferred from homology"/>
<dbReference type="PROSITE" id="PS00461">
    <property type="entry name" value="6PGD"/>
    <property type="match status" value="1"/>
</dbReference>
<feature type="binding site" description="in other chain" evidence="14">
    <location>
        <position position="259"/>
    </location>
    <ligand>
        <name>substrate</name>
        <note>ligand shared between dimeric partners</note>
    </ligand>
</feature>
<evidence type="ECO:0000256" key="16">
    <source>
        <dbReference type="SAM" id="Phobius"/>
    </source>
</evidence>
<evidence type="ECO:0000256" key="12">
    <source>
        <dbReference type="PIRNR" id="PIRNR000109"/>
    </source>
</evidence>
<evidence type="ECO:0000313" key="18">
    <source>
        <dbReference type="EMBL" id="VAX76319.1"/>
    </source>
</evidence>
<dbReference type="PRINTS" id="PR00076">
    <property type="entry name" value="6PGDHDRGNASE"/>
</dbReference>
<dbReference type="Gene3D" id="1.20.5.320">
    <property type="entry name" value="6-Phosphogluconate Dehydrogenase, domain 3"/>
    <property type="match status" value="1"/>
</dbReference>
<keyword evidence="16" id="KW-0812">Transmembrane</keyword>
<dbReference type="GO" id="GO:0019521">
    <property type="term" value="P:D-gluconate metabolic process"/>
    <property type="evidence" value="ECO:0007669"/>
    <property type="project" value="UniProtKB-KW"/>
</dbReference>
<keyword evidence="16" id="KW-0472">Membrane</keyword>
<dbReference type="FunFam" id="1.10.1040.10:FF:000002">
    <property type="entry name" value="6-phosphogluconate dehydrogenase, decarboxylating"/>
    <property type="match status" value="1"/>
</dbReference>
<keyword evidence="10 12" id="KW-0570">Pentose shunt</keyword>
<feature type="binding site" evidence="14">
    <location>
        <position position="446"/>
    </location>
    <ligand>
        <name>substrate</name>
        <note>ligand shared between dimeric partners</note>
    </ligand>
</feature>
<feature type="binding site" description="in other chain" evidence="14">
    <location>
        <position position="286"/>
    </location>
    <ligand>
        <name>substrate</name>
        <note>ligand shared between dimeric partners</note>
    </ligand>
</feature>
<dbReference type="SUPFAM" id="SSF48179">
    <property type="entry name" value="6-phosphogluconate dehydrogenase C-terminal domain-like"/>
    <property type="match status" value="1"/>
</dbReference>
<evidence type="ECO:0000256" key="14">
    <source>
        <dbReference type="PIRSR" id="PIRSR000109-2"/>
    </source>
</evidence>
<evidence type="ECO:0000256" key="5">
    <source>
        <dbReference type="ARBA" id="ARBA00013011"/>
    </source>
</evidence>
<dbReference type="InterPro" id="IPR013328">
    <property type="entry name" value="6PGD_dom2"/>
</dbReference>
<comment type="pathway">
    <text evidence="2 12 15">Carbohydrate degradation; pentose phosphate pathway; D-ribulose 5-phosphate from D-glucose 6-phosphate (oxidative stage): step 3/3.</text>
</comment>
<dbReference type="Proteomes" id="UP000271849">
    <property type="component" value="Chromosome"/>
</dbReference>
<dbReference type="GO" id="GO:0006098">
    <property type="term" value="P:pentose-phosphate shunt"/>
    <property type="evidence" value="ECO:0007669"/>
    <property type="project" value="UniProtKB-UniPathway"/>
</dbReference>
<dbReference type="PIRSF" id="PIRSF000109">
    <property type="entry name" value="6PGD"/>
    <property type="match status" value="1"/>
</dbReference>
<dbReference type="InterPro" id="IPR006113">
    <property type="entry name" value="6PGDH_Gnd/GntZ"/>
</dbReference>
<feature type="binding site" evidence="14">
    <location>
        <position position="452"/>
    </location>
    <ligand>
        <name>substrate</name>
        <note>ligand shared between dimeric partners</note>
    </ligand>
</feature>
<comment type="similarity">
    <text evidence="3 12 15">Belongs to the 6-phosphogluconate dehydrogenase family.</text>
</comment>
<evidence type="ECO:0000313" key="19">
    <source>
        <dbReference type="Proteomes" id="UP000271849"/>
    </source>
</evidence>
<dbReference type="GO" id="GO:0004616">
    <property type="term" value="F:phosphogluconate dehydrogenase (decarboxylating) activity"/>
    <property type="evidence" value="ECO:0007669"/>
    <property type="project" value="UniProtKB-EC"/>
</dbReference>
<feature type="domain" description="6-phosphogluconate dehydrogenase C-terminal" evidence="17">
    <location>
        <begin position="178"/>
        <end position="468"/>
    </location>
</feature>
<evidence type="ECO:0000256" key="8">
    <source>
        <dbReference type="ARBA" id="ARBA00023002"/>
    </source>
</evidence>
<dbReference type="EC" id="1.1.1.44" evidence="5 12"/>
<dbReference type="STRING" id="1921549.GCA_900128825_00076"/>
<dbReference type="InterPro" id="IPR036291">
    <property type="entry name" value="NAD(P)-bd_dom_sf"/>
</dbReference>
<feature type="binding site" description="in other chain" evidence="14">
    <location>
        <position position="190"/>
    </location>
    <ligand>
        <name>substrate</name>
        <note>ligand shared between dimeric partners</note>
    </ligand>
</feature>
<name>A0A3B1E9C7_9GAMM</name>
<keyword evidence="9 15" id="KW-0311">Gluconate utilization</keyword>
<evidence type="ECO:0000256" key="6">
    <source>
        <dbReference type="ARBA" id="ARBA00018193"/>
    </source>
</evidence>
<evidence type="ECO:0000256" key="1">
    <source>
        <dbReference type="ARBA" id="ARBA00002526"/>
    </source>
</evidence>
<reference evidence="19" key="1">
    <citation type="submission" date="2018-09" db="EMBL/GenBank/DDBJ databases">
        <authorList>
            <person name="Manzano-Marin A."/>
            <person name="Manzano-Marin A."/>
        </authorList>
    </citation>
    <scope>NUCLEOTIDE SEQUENCE [LARGE SCALE GENOMIC DNA]</scope>
    <source>
        <strain evidence="19">BuCistrobi</strain>
    </source>
</reference>
<evidence type="ECO:0000259" key="17">
    <source>
        <dbReference type="SMART" id="SM01350"/>
    </source>
</evidence>
<dbReference type="SMART" id="SM01350">
    <property type="entry name" value="6PGD"/>
    <property type="match status" value="1"/>
</dbReference>
<dbReference type="InterPro" id="IPR006184">
    <property type="entry name" value="6PGdom_BS"/>
</dbReference>
<dbReference type="UniPathway" id="UPA00115">
    <property type="reaction ID" value="UER00410"/>
</dbReference>
<evidence type="ECO:0000256" key="4">
    <source>
        <dbReference type="ARBA" id="ARBA00011738"/>
    </source>
</evidence>
<dbReference type="GO" id="GO:0050661">
    <property type="term" value="F:NADP binding"/>
    <property type="evidence" value="ECO:0007669"/>
    <property type="project" value="InterPro"/>
</dbReference>
<feature type="binding site" description="in other chain" evidence="14">
    <location>
        <position position="102"/>
    </location>
    <ligand>
        <name>substrate</name>
        <note>ligand shared between dimeric partners</note>
    </ligand>
</feature>
<evidence type="ECO:0000256" key="2">
    <source>
        <dbReference type="ARBA" id="ARBA00004874"/>
    </source>
</evidence>
<evidence type="ECO:0000256" key="13">
    <source>
        <dbReference type="PIRSR" id="PIRSR000109-1"/>
    </source>
</evidence>
<dbReference type="NCBIfam" id="TIGR00873">
    <property type="entry name" value="gnd"/>
    <property type="match status" value="1"/>
</dbReference>
<dbReference type="InterPro" id="IPR008927">
    <property type="entry name" value="6-PGluconate_DH-like_C_sf"/>
</dbReference>
<comment type="function">
    <text evidence="1 12">Catalyzes the oxidative decarboxylation of 6-phosphogluconate to ribulose 5-phosphate and CO(2), with concomitant reduction of NADP to NADPH.</text>
</comment>
<dbReference type="PANTHER" id="PTHR11811">
    <property type="entry name" value="6-PHOSPHOGLUCONATE DEHYDROGENASE"/>
    <property type="match status" value="1"/>
</dbReference>
<evidence type="ECO:0000256" key="7">
    <source>
        <dbReference type="ARBA" id="ARBA00022857"/>
    </source>
</evidence>
<sequence>MAKSSVGIIGMGVMGKNLALNIANHGYFVSVFNRSDSETMKQLFQKSIDRLFPYLSIKEFIYSLKKPRCVLLMIQSGTPIDIMIETILPFLQEGDIIVDGGNSFYKDTIKRFNFLKKKQIQFLGVGISGGEEGALTGPAIMPGGDKKAYQIISPILKTISAKYNQEACVKYIGPNGSGHYVKMVHNGIEYSDMQLISEAYFLLKHIAGMGNIELSNTFDKWNQGELSSYLIEITGNILRKKDIENNFIIDYILDSASSKGTGLWTAKSALDLNVPCSVITESVFLRYLSSLKANRMIASTILSGPLVNKIKNFNKIVFVEDIRKALYLGKIISYAQGFSLMKRASEYYDWNLNFSNISKIFRAGCIIRADFLNEIVQAYSSNNNIIDLLFAPQFKDIINVYQISLRNIVITAIGCGIAVPLFSSVLSYYDSYRTIDSPANLIQAQRDYFGAHTYERIDKIGSFHTNWIDY</sequence>
<dbReference type="NCBIfam" id="NF006765">
    <property type="entry name" value="PRK09287.1"/>
    <property type="match status" value="1"/>
</dbReference>
<dbReference type="RefSeq" id="WP_158348954.1">
    <property type="nucleotide sequence ID" value="NZ_LR025085.1"/>
</dbReference>
<dbReference type="AlphaFoldDB" id="A0A3B1E9C7"/>
<dbReference type="EMBL" id="LR025085">
    <property type="protein sequence ID" value="VAX76319.1"/>
    <property type="molecule type" value="Genomic_DNA"/>
</dbReference>
<dbReference type="Gene3D" id="1.10.1040.10">
    <property type="entry name" value="N-(1-d-carboxylethyl)-l-norvaline Dehydrogenase, domain 2"/>
    <property type="match status" value="1"/>
</dbReference>
<dbReference type="InterPro" id="IPR006183">
    <property type="entry name" value="Pgluconate_DH"/>
</dbReference>
<dbReference type="Gene3D" id="3.40.50.720">
    <property type="entry name" value="NAD(P)-binding Rossmann-like Domain"/>
    <property type="match status" value="1"/>
</dbReference>
<dbReference type="InterPro" id="IPR006114">
    <property type="entry name" value="6PGDH_C"/>
</dbReference>
<dbReference type="Pfam" id="PF03446">
    <property type="entry name" value="NAD_binding_2"/>
    <property type="match status" value="1"/>
</dbReference>
<feature type="active site" description="Proton donor" evidence="13">
    <location>
        <position position="189"/>
    </location>
</feature>
<dbReference type="FunFam" id="1.20.5.320:FF:000001">
    <property type="entry name" value="6-phosphogluconate dehydrogenase, decarboxylating"/>
    <property type="match status" value="1"/>
</dbReference>
<comment type="catalytic activity">
    <reaction evidence="11 12 15">
        <text>6-phospho-D-gluconate + NADP(+) = D-ribulose 5-phosphate + CO2 + NADPH</text>
        <dbReference type="Rhea" id="RHEA:10116"/>
        <dbReference type="ChEBI" id="CHEBI:16526"/>
        <dbReference type="ChEBI" id="CHEBI:57783"/>
        <dbReference type="ChEBI" id="CHEBI:58121"/>
        <dbReference type="ChEBI" id="CHEBI:58349"/>
        <dbReference type="ChEBI" id="CHEBI:58759"/>
        <dbReference type="EC" id="1.1.1.44"/>
    </reaction>
</comment>
<evidence type="ECO:0000256" key="3">
    <source>
        <dbReference type="ARBA" id="ARBA00008419"/>
    </source>
</evidence>
<protein>
    <recommendedName>
        <fullName evidence="6 12">6-phosphogluconate dehydrogenase, decarboxylating</fullName>
        <ecNumber evidence="5 12">1.1.1.44</ecNumber>
    </recommendedName>
</protein>